<evidence type="ECO:0000256" key="3">
    <source>
        <dbReference type="PROSITE-ProRule" id="PRU00023"/>
    </source>
</evidence>
<feature type="repeat" description="ANK" evidence="3">
    <location>
        <begin position="89"/>
        <end position="117"/>
    </location>
</feature>
<name>A0ABT2C8Q7_9BURK</name>
<evidence type="ECO:0000256" key="4">
    <source>
        <dbReference type="SAM" id="SignalP"/>
    </source>
</evidence>
<dbReference type="RefSeq" id="WP_259452742.1">
    <property type="nucleotide sequence ID" value="NZ_CP119520.1"/>
</dbReference>
<feature type="repeat" description="ANK" evidence="3">
    <location>
        <begin position="119"/>
        <end position="151"/>
    </location>
</feature>
<dbReference type="PANTHER" id="PTHR24171">
    <property type="entry name" value="ANKYRIN REPEAT DOMAIN-CONTAINING PROTEIN 39-RELATED"/>
    <property type="match status" value="1"/>
</dbReference>
<keyword evidence="2 3" id="KW-0040">ANK repeat</keyword>
<evidence type="ECO:0000256" key="1">
    <source>
        <dbReference type="ARBA" id="ARBA00022737"/>
    </source>
</evidence>
<dbReference type="Pfam" id="PF12796">
    <property type="entry name" value="Ank_2"/>
    <property type="match status" value="1"/>
</dbReference>
<dbReference type="PRINTS" id="PR01415">
    <property type="entry name" value="ANKYRIN"/>
</dbReference>
<keyword evidence="6" id="KW-1185">Reference proteome</keyword>
<dbReference type="Pfam" id="PF00023">
    <property type="entry name" value="Ank"/>
    <property type="match status" value="1"/>
</dbReference>
<dbReference type="EMBL" id="JANUHC010000017">
    <property type="protein sequence ID" value="MCS0633800.1"/>
    <property type="molecule type" value="Genomic_DNA"/>
</dbReference>
<evidence type="ECO:0000256" key="2">
    <source>
        <dbReference type="ARBA" id="ARBA00023043"/>
    </source>
</evidence>
<keyword evidence="1" id="KW-0677">Repeat</keyword>
<organism evidence="5 6">
    <name type="scientific">Telluria mixta</name>
    <dbReference type="NCBI Taxonomy" id="34071"/>
    <lineage>
        <taxon>Bacteria</taxon>
        <taxon>Pseudomonadati</taxon>
        <taxon>Pseudomonadota</taxon>
        <taxon>Betaproteobacteria</taxon>
        <taxon>Burkholderiales</taxon>
        <taxon>Oxalobacteraceae</taxon>
        <taxon>Telluria group</taxon>
        <taxon>Telluria</taxon>
    </lineage>
</organism>
<gene>
    <name evidence="5" type="ORF">NX786_31130</name>
</gene>
<dbReference type="InterPro" id="IPR036770">
    <property type="entry name" value="Ankyrin_rpt-contain_sf"/>
</dbReference>
<proteinExistence type="predicted"/>
<feature type="repeat" description="ANK" evidence="3">
    <location>
        <begin position="155"/>
        <end position="187"/>
    </location>
</feature>
<dbReference type="SMART" id="SM00248">
    <property type="entry name" value="ANK"/>
    <property type="match status" value="4"/>
</dbReference>
<reference evidence="5" key="1">
    <citation type="submission" date="2022-08" db="EMBL/GenBank/DDBJ databases">
        <title>Reclassification of Massilia species as members of the genera Telluria, Duganella, Pseudoduganella, Mokoshia gen. nov. and Zemynaea gen. nov. using orthogonal and non-orthogonal genome-based approaches.</title>
        <authorList>
            <person name="Bowman J.P."/>
        </authorList>
    </citation>
    <scope>NUCLEOTIDE SEQUENCE</scope>
    <source>
        <strain evidence="5">LMG 11547</strain>
    </source>
</reference>
<evidence type="ECO:0000313" key="5">
    <source>
        <dbReference type="EMBL" id="MCS0633800.1"/>
    </source>
</evidence>
<feature type="chain" id="PRO_5046277772" evidence="4">
    <location>
        <begin position="22"/>
        <end position="216"/>
    </location>
</feature>
<comment type="caution">
    <text evidence="5">The sequence shown here is derived from an EMBL/GenBank/DDBJ whole genome shotgun (WGS) entry which is preliminary data.</text>
</comment>
<dbReference type="Gene3D" id="1.25.40.20">
    <property type="entry name" value="Ankyrin repeat-containing domain"/>
    <property type="match status" value="2"/>
</dbReference>
<dbReference type="Proteomes" id="UP001165263">
    <property type="component" value="Unassembled WGS sequence"/>
</dbReference>
<protein>
    <submittedName>
        <fullName evidence="5">Ankyrin repeat domain-containing protein</fullName>
    </submittedName>
</protein>
<sequence>MTLLRAILLAATLAAPALALADQTSDFFRAVQMDDAGTVRSLLGKVDPNQPNPVGGEPALVLAVREGAMQVVDALLRNPGTNVDAPALNGNTALMMAAYKHNKPAAEALIAKGAAVNRPGWTPLHYAAASGDNDIARLLLAHGARIDAQSPPASGKFTPLMMAAREGHDDTAVFLLGQGADPQLKNGEGLTAAGIARKADHAGIAEALDRKVKSAR</sequence>
<dbReference type="InterPro" id="IPR002110">
    <property type="entry name" value="Ankyrin_rpt"/>
</dbReference>
<feature type="signal peptide" evidence="4">
    <location>
        <begin position="1"/>
        <end position="21"/>
    </location>
</feature>
<accession>A0ABT2C8Q7</accession>
<keyword evidence="4" id="KW-0732">Signal</keyword>
<evidence type="ECO:0000313" key="6">
    <source>
        <dbReference type="Proteomes" id="UP001165263"/>
    </source>
</evidence>
<dbReference type="SUPFAM" id="SSF48403">
    <property type="entry name" value="Ankyrin repeat"/>
    <property type="match status" value="1"/>
</dbReference>
<dbReference type="PROSITE" id="PS50297">
    <property type="entry name" value="ANK_REP_REGION"/>
    <property type="match status" value="3"/>
</dbReference>
<dbReference type="PROSITE" id="PS50088">
    <property type="entry name" value="ANK_REPEAT"/>
    <property type="match status" value="3"/>
</dbReference>